<dbReference type="SUPFAM" id="SSF52922">
    <property type="entry name" value="TK C-terminal domain-like"/>
    <property type="match status" value="1"/>
</dbReference>
<keyword evidence="1" id="KW-0560">Oxidoreductase</keyword>
<dbReference type="InterPro" id="IPR029061">
    <property type="entry name" value="THDP-binding"/>
</dbReference>
<dbReference type="eggNOG" id="COG0674">
    <property type="taxonomic scope" value="Bacteria"/>
</dbReference>
<dbReference type="Pfam" id="PF17147">
    <property type="entry name" value="PFOR_II"/>
    <property type="match status" value="1"/>
</dbReference>
<protein>
    <submittedName>
        <fullName evidence="4">Pyruvate:ferredoxin-oxoacid:ferredoxin oxidoreductase, alpha subunit</fullName>
    </submittedName>
</protein>
<sequence>MKLADENKKYLLTGNEACAEAAIQAGCRFYYGYPITPQNEILTHMAIRMPQVGGTSIQVESELAAINMVHGSAAAGARAMTSSSSPGISLKQEGISYLAGSELPCVIVNVQRGGPGLGDISPSQADYFQAVKGGGHGDYHTIVLAPSSVQETADLVFDAFDLADRYRNPVMILGDAQLGQMMESVVFNKKCKPNSFKKDWALTGANGKKRNIIKSFYPVRGELEEFNAKLQAKYSLIKSKEVRYEEINTENADIVIVAYGTCARICKEVLMENKTPNIKVGLLRPITLWPYPSQIIQEISEKVRAILTVEMSAGQMVEDVRLSVSGKCPVHFYGRTGGGIPSPKEIIRKITEIISVKEEKTSVT</sequence>
<name>A0A0B0ELL0_9BACT</name>
<dbReference type="InterPro" id="IPR052368">
    <property type="entry name" value="2-oxoacid_oxidoreductase"/>
</dbReference>
<evidence type="ECO:0000259" key="2">
    <source>
        <dbReference type="Pfam" id="PF01855"/>
    </source>
</evidence>
<dbReference type="Pfam" id="PF01855">
    <property type="entry name" value="POR_N"/>
    <property type="match status" value="1"/>
</dbReference>
<reference evidence="4 5" key="1">
    <citation type="submission" date="2014-10" db="EMBL/GenBank/DDBJ databases">
        <title>Draft genome of anammox bacterium scalindua brodae, obtained using differential coverage binning of sequence data from two enrichment reactors.</title>
        <authorList>
            <person name="Speth D.R."/>
            <person name="Russ L."/>
            <person name="Kartal B."/>
            <person name="Op den Camp H.J."/>
            <person name="Dutilh B.E."/>
            <person name="Jetten M.S."/>
        </authorList>
    </citation>
    <scope>NUCLEOTIDE SEQUENCE [LARGE SCALE GENOMIC DNA]</scope>
    <source>
        <strain evidence="4">RU1</strain>
    </source>
</reference>
<dbReference type="PANTHER" id="PTHR43088">
    <property type="entry name" value="SUBUNIT OF PYRUVATE:FLAVODOXIN OXIDOREDUCTASE-RELATED"/>
    <property type="match status" value="1"/>
</dbReference>
<dbReference type="NCBIfam" id="NF005507">
    <property type="entry name" value="PRK07119.1"/>
    <property type="match status" value="1"/>
</dbReference>
<organism evidence="4 5">
    <name type="scientific">Candidatus Scalindua brodae</name>
    <dbReference type="NCBI Taxonomy" id="237368"/>
    <lineage>
        <taxon>Bacteria</taxon>
        <taxon>Pseudomonadati</taxon>
        <taxon>Planctomycetota</taxon>
        <taxon>Candidatus Brocadiia</taxon>
        <taxon>Candidatus Brocadiales</taxon>
        <taxon>Candidatus Scalinduaceae</taxon>
        <taxon>Candidatus Scalindua</taxon>
    </lineage>
</organism>
<keyword evidence="4" id="KW-0670">Pyruvate</keyword>
<feature type="domain" description="Pyruvate:ferredoxin oxidoreductase core" evidence="3">
    <location>
        <begin position="252"/>
        <end position="346"/>
    </location>
</feature>
<feature type="domain" description="Pyruvate flavodoxin/ferredoxin oxidoreductase pyrimidine binding" evidence="2">
    <location>
        <begin position="20"/>
        <end position="241"/>
    </location>
</feature>
<dbReference type="CDD" id="cd07034">
    <property type="entry name" value="TPP_PYR_PFOR_IOR-alpha_like"/>
    <property type="match status" value="1"/>
</dbReference>
<dbReference type="InterPro" id="IPR002880">
    <property type="entry name" value="Pyrv_Fd/Flavodoxin_OxRdtase_N"/>
</dbReference>
<accession>A0A0B0ELL0</accession>
<evidence type="ECO:0000259" key="3">
    <source>
        <dbReference type="Pfam" id="PF17147"/>
    </source>
</evidence>
<dbReference type="AlphaFoldDB" id="A0A0B0ELL0"/>
<dbReference type="PANTHER" id="PTHR43088:SF1">
    <property type="entry name" value="SUBUNIT OF PYRUVATE:FLAVODOXIN OXIDOREDUCTASE"/>
    <property type="match status" value="1"/>
</dbReference>
<gene>
    <name evidence="4" type="ORF">SCABRO_01250</name>
</gene>
<dbReference type="InterPro" id="IPR009014">
    <property type="entry name" value="Transketo_C/PFOR_II"/>
</dbReference>
<proteinExistence type="predicted"/>
<evidence type="ECO:0000313" key="4">
    <source>
        <dbReference type="EMBL" id="KHE92861.1"/>
    </source>
</evidence>
<evidence type="ECO:0000256" key="1">
    <source>
        <dbReference type="ARBA" id="ARBA00023002"/>
    </source>
</evidence>
<dbReference type="Proteomes" id="UP000030652">
    <property type="component" value="Unassembled WGS sequence"/>
</dbReference>
<dbReference type="Gene3D" id="3.40.50.970">
    <property type="match status" value="1"/>
</dbReference>
<dbReference type="GO" id="GO:0016491">
    <property type="term" value="F:oxidoreductase activity"/>
    <property type="evidence" value="ECO:0007669"/>
    <property type="project" value="UniProtKB-KW"/>
</dbReference>
<dbReference type="InterPro" id="IPR033412">
    <property type="entry name" value="PFOR_II"/>
</dbReference>
<dbReference type="SUPFAM" id="SSF52518">
    <property type="entry name" value="Thiamin diphosphate-binding fold (THDP-binding)"/>
    <property type="match status" value="1"/>
</dbReference>
<comment type="caution">
    <text evidence="4">The sequence shown here is derived from an EMBL/GenBank/DDBJ whole genome shotgun (WGS) entry which is preliminary data.</text>
</comment>
<evidence type="ECO:0000313" key="5">
    <source>
        <dbReference type="Proteomes" id="UP000030652"/>
    </source>
</evidence>
<dbReference type="PATRIC" id="fig|237368.3.peg.1362"/>
<dbReference type="EMBL" id="JRYO01000085">
    <property type="protein sequence ID" value="KHE92861.1"/>
    <property type="molecule type" value="Genomic_DNA"/>
</dbReference>
<dbReference type="Gene3D" id="3.40.50.920">
    <property type="match status" value="1"/>
</dbReference>